<keyword evidence="4" id="KW-0175">Coiled coil</keyword>
<dbReference type="Gene3D" id="3.40.50.300">
    <property type="entry name" value="P-loop containing nucleotide triphosphate hydrolases"/>
    <property type="match status" value="1"/>
</dbReference>
<comment type="similarity">
    <text evidence="3">Belongs to the KTI12 family.</text>
</comment>
<dbReference type="EMBL" id="JAPDFW010000082">
    <property type="protein sequence ID" value="KAJ5072234.1"/>
    <property type="molecule type" value="Genomic_DNA"/>
</dbReference>
<dbReference type="Proteomes" id="UP001149090">
    <property type="component" value="Unassembled WGS sequence"/>
</dbReference>
<gene>
    <name evidence="5" type="ORF">M0811_09614</name>
</gene>
<protein>
    <submittedName>
        <fullName evidence="5">Protein kti12</fullName>
    </submittedName>
</protein>
<dbReference type="OrthoDB" id="9972657at2759"/>
<evidence type="ECO:0000313" key="5">
    <source>
        <dbReference type="EMBL" id="KAJ5072234.1"/>
    </source>
</evidence>
<proteinExistence type="inferred from homology"/>
<dbReference type="InterPro" id="IPR013641">
    <property type="entry name" value="KTI12/PSTK"/>
</dbReference>
<dbReference type="SUPFAM" id="SSF52540">
    <property type="entry name" value="P-loop containing nucleoside triphosphate hydrolases"/>
    <property type="match status" value="1"/>
</dbReference>
<name>A0A9Q0R9N0_ANAIG</name>
<evidence type="ECO:0000256" key="2">
    <source>
        <dbReference type="ARBA" id="ARBA00022840"/>
    </source>
</evidence>
<dbReference type="Pfam" id="PF08433">
    <property type="entry name" value="KTI12"/>
    <property type="match status" value="1"/>
</dbReference>
<keyword evidence="1" id="KW-0547">Nucleotide-binding</keyword>
<organism evidence="5 6">
    <name type="scientific">Anaeramoeba ignava</name>
    <name type="common">Anaerobic marine amoeba</name>
    <dbReference type="NCBI Taxonomy" id="1746090"/>
    <lineage>
        <taxon>Eukaryota</taxon>
        <taxon>Metamonada</taxon>
        <taxon>Anaeramoebidae</taxon>
        <taxon>Anaeramoeba</taxon>
    </lineage>
</organism>
<dbReference type="GO" id="GO:0005524">
    <property type="term" value="F:ATP binding"/>
    <property type="evidence" value="ECO:0007669"/>
    <property type="project" value="UniProtKB-KW"/>
</dbReference>
<evidence type="ECO:0000256" key="4">
    <source>
        <dbReference type="SAM" id="Coils"/>
    </source>
</evidence>
<reference evidence="5" key="1">
    <citation type="submission" date="2022-10" db="EMBL/GenBank/DDBJ databases">
        <title>Novel sulphate-reducing endosymbionts in the free-living metamonad Anaeramoeba.</title>
        <authorList>
            <person name="Jerlstrom-Hultqvist J."/>
            <person name="Cepicka I."/>
            <person name="Gallot-Lavallee L."/>
            <person name="Salas-Leiva D."/>
            <person name="Curtis B.A."/>
            <person name="Zahonova K."/>
            <person name="Pipaliya S."/>
            <person name="Dacks J."/>
            <person name="Roger A.J."/>
        </authorList>
    </citation>
    <scope>NUCLEOTIDE SEQUENCE</scope>
    <source>
        <strain evidence="5">BMAN</strain>
    </source>
</reference>
<evidence type="ECO:0000313" key="6">
    <source>
        <dbReference type="Proteomes" id="UP001149090"/>
    </source>
</evidence>
<dbReference type="InterPro" id="IPR027417">
    <property type="entry name" value="P-loop_NTPase"/>
</dbReference>
<accession>A0A9Q0R9N0</accession>
<keyword evidence="6" id="KW-1185">Reference proteome</keyword>
<evidence type="ECO:0000256" key="1">
    <source>
        <dbReference type="ARBA" id="ARBA00022741"/>
    </source>
</evidence>
<feature type="coiled-coil region" evidence="4">
    <location>
        <begin position="120"/>
        <end position="148"/>
    </location>
</feature>
<sequence>MPFVLICGRPSTGKTKIALDLQAYFTAKKHEVILINEENLGMKRKEIYKDIDSEKAMRTTLRDSVVRHLSKNTIVILDSVNGIKGFRYEIFCSVREVSTSYCVVYCDFPIEKTREWNEKRLKKQEEKIDIENQNQNQNENQNQNQNQQNFLIQNFDNYPSEIFEELSSRFEEPQSKNKWDSPLFLINEENETLEMESIEQALFSKNSQLKPTKATQIKRQTDSSFLYQEDKILQEMALQFFSAQKNAIKGDIITLDDKITNQKRKISFLK</sequence>
<dbReference type="PANTHER" id="PTHR12435">
    <property type="match status" value="1"/>
</dbReference>
<dbReference type="AlphaFoldDB" id="A0A9Q0R9N0"/>
<comment type="caution">
    <text evidence="5">The sequence shown here is derived from an EMBL/GenBank/DDBJ whole genome shotgun (WGS) entry which is preliminary data.</text>
</comment>
<keyword evidence="2" id="KW-0067">ATP-binding</keyword>
<dbReference type="OMA" id="ELWCIAC"/>
<evidence type="ECO:0000256" key="3">
    <source>
        <dbReference type="ARBA" id="ARBA00025768"/>
    </source>
</evidence>